<evidence type="ECO:0000313" key="3">
    <source>
        <dbReference type="RefSeq" id="XP_034106700.1"/>
    </source>
</evidence>
<evidence type="ECO:0000256" key="1">
    <source>
        <dbReference type="SAM" id="MobiDB-lite"/>
    </source>
</evidence>
<feature type="region of interest" description="Disordered" evidence="1">
    <location>
        <begin position="46"/>
        <end position="99"/>
    </location>
</feature>
<feature type="compositionally biased region" description="Polar residues" evidence="1">
    <location>
        <begin position="66"/>
        <end position="75"/>
    </location>
</feature>
<evidence type="ECO:0000313" key="2">
    <source>
        <dbReference type="Proteomes" id="UP000515160"/>
    </source>
</evidence>
<organism evidence="2 3">
    <name type="scientific">Drosophila albomicans</name>
    <name type="common">Fruit fly</name>
    <dbReference type="NCBI Taxonomy" id="7291"/>
    <lineage>
        <taxon>Eukaryota</taxon>
        <taxon>Metazoa</taxon>
        <taxon>Ecdysozoa</taxon>
        <taxon>Arthropoda</taxon>
        <taxon>Hexapoda</taxon>
        <taxon>Insecta</taxon>
        <taxon>Pterygota</taxon>
        <taxon>Neoptera</taxon>
        <taxon>Endopterygota</taxon>
        <taxon>Diptera</taxon>
        <taxon>Brachycera</taxon>
        <taxon>Muscomorpha</taxon>
        <taxon>Ephydroidea</taxon>
        <taxon>Drosophilidae</taxon>
        <taxon>Drosophila</taxon>
    </lineage>
</organism>
<gene>
    <name evidence="3" type="primary">LOC117569581</name>
</gene>
<name>A0A6P8X620_DROAB</name>
<proteinExistence type="predicted"/>
<keyword evidence="2" id="KW-1185">Reference proteome</keyword>
<accession>A0A6P8X620</accession>
<reference evidence="3" key="1">
    <citation type="submission" date="2025-08" db="UniProtKB">
        <authorList>
            <consortium name="RefSeq"/>
        </authorList>
    </citation>
    <scope>IDENTIFICATION</scope>
    <source>
        <strain evidence="3">15112-1751.03</strain>
        <tissue evidence="3">Whole Adult</tissue>
    </source>
</reference>
<dbReference type="CTD" id="90550"/>
<dbReference type="OrthoDB" id="278338at2759"/>
<feature type="compositionally biased region" description="Basic and acidic residues" evidence="1">
    <location>
        <begin position="192"/>
        <end position="209"/>
    </location>
</feature>
<dbReference type="GeneID" id="117569581"/>
<dbReference type="Proteomes" id="UP000515160">
    <property type="component" value="Chromosome 3"/>
</dbReference>
<sequence>MSRRGAVILSTVSLLLRRAPASRFRHGGLRLTPPVTTSFALMHRNFSSSSQSDDEGKKQEKHKKGTSPSSLSEVSQGGGTTQKKQQQQQRQPETEVKVVWEYPNDSKVPKKSYQHMEIAHRLGDEVAIRVAKFRTNQKHKQMLAKYEAHRKQMELELEREKQRIEMKMKAEQKLNPNVATPPAKGAANATQKPEESVKVEKQQKSETRKSVAKPGVKRKSSWSLFNWMKRSDDKIKKNETSGKK</sequence>
<protein>
    <submittedName>
        <fullName evidence="3">Histone-lysine N-methyltransferase, H3 lysine-79 specific isoform X4</fullName>
    </submittedName>
</protein>
<dbReference type="RefSeq" id="XP_034106700.1">
    <property type="nucleotide sequence ID" value="XM_034250809.2"/>
</dbReference>
<dbReference type="AlphaFoldDB" id="A0A6P8X620"/>
<feature type="compositionally biased region" description="Basic and acidic residues" evidence="1">
    <location>
        <begin position="229"/>
        <end position="244"/>
    </location>
</feature>
<feature type="region of interest" description="Disordered" evidence="1">
    <location>
        <begin position="171"/>
        <end position="244"/>
    </location>
</feature>